<accession>A0A290GFN4</accession>
<dbReference type="EMBL" id="MF564291">
    <property type="protein sequence ID" value="ATB51880.1"/>
    <property type="molecule type" value="Genomic_DNA"/>
</dbReference>
<name>A0A290GFN4_PSEPU</name>
<dbReference type="AlphaFoldDB" id="A0A290GFN4"/>
<proteinExistence type="predicted"/>
<organism evidence="1">
    <name type="scientific">Pseudomonas putida</name>
    <name type="common">Arthrobacter siderocapsulatus</name>
    <dbReference type="NCBI Taxonomy" id="303"/>
    <lineage>
        <taxon>Bacteria</taxon>
        <taxon>Pseudomonadati</taxon>
        <taxon>Pseudomonadota</taxon>
        <taxon>Gammaproteobacteria</taxon>
        <taxon>Pseudomonadales</taxon>
        <taxon>Pseudomonadaceae</taxon>
        <taxon>Pseudomonas</taxon>
    </lineage>
</organism>
<dbReference type="RefSeq" id="WP_028692292.1">
    <property type="nucleotide sequence ID" value="NZ_BKWG01000263.1"/>
</dbReference>
<reference evidence="1" key="1">
    <citation type="submission" date="2017-07" db="EMBL/GenBank/DDBJ databases">
        <title>Molecular diversity and dissemination of Pseudomonas putida group isolates carrying VIM-2 gene at a university hospital in Korea.</title>
        <authorList>
            <person name="Hong J.S."/>
            <person name="Yoon E.-J."/>
            <person name="Song W."/>
            <person name="Seo Y.B."/>
            <person name="Jeong S.H."/>
            <person name="Lee K."/>
        </authorList>
    </citation>
    <scope>NUCLEOTIDE SEQUENCE</scope>
    <source>
        <strain evidence="1">KSS14</strain>
        <plasmid evidence="1">pVIM_Pse-KSS14</plasmid>
    </source>
</reference>
<keyword evidence="1" id="KW-0614">Plasmid</keyword>
<geneLocation type="plasmid" evidence="1">
    <name>pVIM_Pse-KSS14</name>
</geneLocation>
<evidence type="ECO:0000313" key="1">
    <source>
        <dbReference type="EMBL" id="ATB51880.1"/>
    </source>
</evidence>
<sequence>MSAYIVDRFHISAILMFGCTGKPDATTYQILADQGQQLLDENLRSVRARYPGETFRAELFGLDETVRKPTPLEALKLIQCLEYQSNQNRDYYATEAFRTLHSIRQAAQRKLPGWDQAQWDFA</sequence>
<protein>
    <submittedName>
        <fullName evidence="1">Uncharacterized protein</fullName>
    </submittedName>
</protein>